<dbReference type="GO" id="GO:0000978">
    <property type="term" value="F:RNA polymerase II cis-regulatory region sequence-specific DNA binding"/>
    <property type="evidence" value="ECO:0000318"/>
    <property type="project" value="GO_Central"/>
</dbReference>
<dbReference type="FunFam" id="1.10.10.10:FF:000017">
    <property type="entry name" value="transcription factor RFX3 isoform X1"/>
    <property type="match status" value="1"/>
</dbReference>
<reference evidence="8 9" key="2">
    <citation type="journal article" date="2011" name="PLoS Genet.">
        <title>Caenorhabditis briggsae recombinant inbred line genotypes reveal inter-strain incompatibility and the evolution of recombination.</title>
        <authorList>
            <person name="Ross J.A."/>
            <person name="Koboldt D.C."/>
            <person name="Staisch J.E."/>
            <person name="Chamberlin H.M."/>
            <person name="Gupta B.P."/>
            <person name="Miller R.D."/>
            <person name="Baird S.E."/>
            <person name="Haag E.S."/>
        </authorList>
    </citation>
    <scope>NUCLEOTIDE SEQUENCE [LARGE SCALE GENOMIC DNA]</scope>
    <source>
        <strain evidence="8 9">AF16</strain>
    </source>
</reference>
<comment type="subcellular location">
    <subcellularLocation>
        <location evidence="1">Nucleus</location>
    </subcellularLocation>
</comment>
<proteinExistence type="predicted"/>
<dbReference type="InterPro" id="IPR039779">
    <property type="entry name" value="RFX-like"/>
</dbReference>
<dbReference type="PANTHER" id="PTHR12619">
    <property type="entry name" value="RFX TRANSCRIPTION FACTOR FAMILY"/>
    <property type="match status" value="1"/>
</dbReference>
<dbReference type="InParanoid" id="B0K060"/>
<dbReference type="Pfam" id="PF25340">
    <property type="entry name" value="BCD_RFX"/>
    <property type="match status" value="1"/>
</dbReference>
<dbReference type="InterPro" id="IPR036390">
    <property type="entry name" value="WH_DNA-bd_sf"/>
</dbReference>
<evidence type="ECO:0000259" key="7">
    <source>
        <dbReference type="PROSITE" id="PS51526"/>
    </source>
</evidence>
<feature type="compositionally biased region" description="Basic and acidic residues" evidence="6">
    <location>
        <begin position="57"/>
        <end position="82"/>
    </location>
</feature>
<dbReference type="Pfam" id="PF02257">
    <property type="entry name" value="RFX_DNA_binding"/>
    <property type="match status" value="1"/>
</dbReference>
<dbReference type="GeneID" id="68916486"/>
<feature type="compositionally biased region" description="Basic and acidic residues" evidence="6">
    <location>
        <begin position="105"/>
        <end position="120"/>
    </location>
</feature>
<dbReference type="InterPro" id="IPR003150">
    <property type="entry name" value="DNA-bd_RFX"/>
</dbReference>
<feature type="compositionally biased region" description="Basic residues" evidence="6">
    <location>
        <begin position="455"/>
        <end position="464"/>
    </location>
</feature>
<evidence type="ECO:0000256" key="5">
    <source>
        <dbReference type="ARBA" id="ARBA00023242"/>
    </source>
</evidence>
<dbReference type="KEGG" id="cbr:CBG_00885"/>
<dbReference type="AlphaFoldDB" id="B0K060"/>
<evidence type="ECO:0000256" key="6">
    <source>
        <dbReference type="SAM" id="MobiDB-lite"/>
    </source>
</evidence>
<sequence>MTEEKKIAPTQSSKKRKGLDIDALWRKKLKDVENHQSPDDQKTLESEGTSSKGFTPSKKDPEDVKKELGSPSELEKEKDEKVTTPSPPPKEDTPPVSRSTRSSRKKTEAEKKKMELDDVKPNLKLLKKGLPFTCHNLDDQSEEPESKRFSHPKTENSAIFKKKKFHIFSISRILLFKILEKMEFPKQMTVLNSEENCRLFQEYTLNQIMRHNIVYSDEEEEEDDESEMEVIHQNVDGGDSRDGQYQYSGYNHAVTPNGQNYQLYGADTSYSQYYPYTNNLQQSPQDTSGAYLVPNAAQSPVSIEDQDTQLLPNNQRASPATIGWLFENYEIAEGSSLPRCQLYDHYRKHCEEHRMDPVNAASFGKLIRSVFQNLKTRRLGTRGNSKYHYYGIKMKDNSPLHLAPNTIHPECFVPPLQQMGVQRNGGNLGGGGGGDVYVDTINQVAAVKYVDMNGGHRKRSKRGHSSTSSSDDRDSASPALGVPTHQTIVNRTNELGVSIPPQQIGFQPNATPAVPYIFTDQDRKGMGKAQMPNVQFTDKAGLLSTISFRKLGLNEGHITKLIEEYDRMCYDVLAMVKSLEFSKIEEMWSSFWSGGCGIKHDVLTMVDVLIPNVLLSELSAGMTQSCRTFGKNIDVYLRKALISGNLNETFIKKKIQAIKYMQQGLKRYTSLNHLAHAARGVLQKDELCQQMYQDYIKVDIMAVHQQAGWICNCDSVMVQHVNNAFKENLQKMKPMSVWAEWLESIVDQVLAKYHDKPSNMVSNVGKQFLLNWSFYTSMIIRELTLRSATSFGSFTLIRLLADDYMYHLIATKIARASNQPLITVTRQDKDWPLAKEAKEYIVPPADDHDDDLNVN</sequence>
<dbReference type="Gene3D" id="1.10.10.10">
    <property type="entry name" value="Winged helix-like DNA-binding domain superfamily/Winged helix DNA-binding domain"/>
    <property type="match status" value="1"/>
</dbReference>
<feature type="region of interest" description="Disordered" evidence="6">
    <location>
        <begin position="452"/>
        <end position="487"/>
    </location>
</feature>
<keyword evidence="9" id="KW-1185">Reference proteome</keyword>
<dbReference type="GO" id="GO:0006357">
    <property type="term" value="P:regulation of transcription by RNA polymerase II"/>
    <property type="evidence" value="ECO:0000318"/>
    <property type="project" value="GO_Central"/>
</dbReference>
<dbReference type="eggNOG" id="KOG3712">
    <property type="taxonomic scope" value="Eukaryota"/>
</dbReference>
<name>B0K060_CAEBR</name>
<accession>B0K060</accession>
<dbReference type="GO" id="GO:0000981">
    <property type="term" value="F:DNA-binding transcription factor activity, RNA polymerase II-specific"/>
    <property type="evidence" value="ECO:0000318"/>
    <property type="project" value="GO_Central"/>
</dbReference>
<dbReference type="InterPro" id="IPR036388">
    <property type="entry name" value="WH-like_DNA-bd_sf"/>
</dbReference>
<keyword evidence="4" id="KW-0804">Transcription</keyword>
<dbReference type="CTD" id="68916486"/>
<feature type="compositionally biased region" description="Basic and acidic residues" evidence="6">
    <location>
        <begin position="18"/>
        <end position="45"/>
    </location>
</feature>
<reference evidence="8 9" key="1">
    <citation type="journal article" date="2003" name="PLoS Biol.">
        <title>The genome sequence of Caenorhabditis briggsae: a platform for comparative genomics.</title>
        <authorList>
            <person name="Stein L.D."/>
            <person name="Bao Z."/>
            <person name="Blasiar D."/>
            <person name="Blumenthal T."/>
            <person name="Brent M.R."/>
            <person name="Chen N."/>
            <person name="Chinwalla A."/>
            <person name="Clarke L."/>
            <person name="Clee C."/>
            <person name="Coghlan A."/>
            <person name="Coulson A."/>
            <person name="D'Eustachio P."/>
            <person name="Fitch D.H."/>
            <person name="Fulton L.A."/>
            <person name="Fulton R.E."/>
            <person name="Griffiths-Jones S."/>
            <person name="Harris T.W."/>
            <person name="Hillier L.W."/>
            <person name="Kamath R."/>
            <person name="Kuwabara P.E."/>
            <person name="Mardis E.R."/>
            <person name="Marra M.A."/>
            <person name="Miner T.L."/>
            <person name="Minx P."/>
            <person name="Mullikin J.C."/>
            <person name="Plumb R.W."/>
            <person name="Rogers J."/>
            <person name="Schein J.E."/>
            <person name="Sohrmann M."/>
            <person name="Spieth J."/>
            <person name="Stajich J.E."/>
            <person name="Wei C."/>
            <person name="Willey D."/>
            <person name="Wilson R.K."/>
            <person name="Durbin R."/>
            <person name="Waterston R.H."/>
        </authorList>
    </citation>
    <scope>NUCLEOTIDE SEQUENCE [LARGE SCALE GENOMIC DNA]</scope>
    <source>
        <strain evidence="8 9">AF16</strain>
    </source>
</reference>
<dbReference type="SUPFAM" id="SSF46785">
    <property type="entry name" value="Winged helix' DNA-binding domain"/>
    <property type="match status" value="1"/>
</dbReference>
<evidence type="ECO:0000256" key="4">
    <source>
        <dbReference type="ARBA" id="ARBA00023163"/>
    </source>
</evidence>
<dbReference type="OMA" id="GTHCINE"/>
<dbReference type="RefSeq" id="XP_045091718.1">
    <property type="nucleotide sequence ID" value="XM_045241697.1"/>
</dbReference>
<keyword evidence="2" id="KW-0805">Transcription regulation</keyword>
<evidence type="ECO:0000256" key="2">
    <source>
        <dbReference type="ARBA" id="ARBA00023015"/>
    </source>
</evidence>
<evidence type="ECO:0000256" key="1">
    <source>
        <dbReference type="ARBA" id="ARBA00004123"/>
    </source>
</evidence>
<organism evidence="8 9">
    <name type="scientific">Caenorhabditis briggsae</name>
    <dbReference type="NCBI Taxonomy" id="6238"/>
    <lineage>
        <taxon>Eukaryota</taxon>
        <taxon>Metazoa</taxon>
        <taxon>Ecdysozoa</taxon>
        <taxon>Nematoda</taxon>
        <taxon>Chromadorea</taxon>
        <taxon>Rhabditida</taxon>
        <taxon>Rhabditina</taxon>
        <taxon>Rhabditomorpha</taxon>
        <taxon>Rhabditoidea</taxon>
        <taxon>Rhabditidae</taxon>
        <taxon>Peloderinae</taxon>
        <taxon>Caenorhabditis</taxon>
    </lineage>
</organism>
<dbReference type="EMBL" id="HE600951">
    <property type="protein sequence ID" value="CAP22350.4"/>
    <property type="molecule type" value="Genomic_DNA"/>
</dbReference>
<dbReference type="PROSITE" id="PS51526">
    <property type="entry name" value="RFX_DBD"/>
    <property type="match status" value="1"/>
</dbReference>
<evidence type="ECO:0000313" key="9">
    <source>
        <dbReference type="Proteomes" id="UP000008549"/>
    </source>
</evidence>
<dbReference type="FunCoup" id="B0K060">
    <property type="interactions" value="2784"/>
</dbReference>
<dbReference type="GO" id="GO:0005634">
    <property type="term" value="C:nucleus"/>
    <property type="evidence" value="ECO:0007669"/>
    <property type="project" value="UniProtKB-SubCell"/>
</dbReference>
<keyword evidence="5" id="KW-0539">Nucleus</keyword>
<feature type="region of interest" description="Disordered" evidence="6">
    <location>
        <begin position="1"/>
        <end position="120"/>
    </location>
</feature>
<dbReference type="Proteomes" id="UP000008549">
    <property type="component" value="Unassembled WGS sequence"/>
</dbReference>
<dbReference type="PANTHER" id="PTHR12619:SF33">
    <property type="entry name" value="RFX, ISOFORM H"/>
    <property type="match status" value="1"/>
</dbReference>
<evidence type="ECO:0000256" key="3">
    <source>
        <dbReference type="ARBA" id="ARBA00023125"/>
    </source>
</evidence>
<keyword evidence="3" id="KW-0238">DNA-binding</keyword>
<feature type="domain" description="RFX-type winged-helix" evidence="7">
    <location>
        <begin position="321"/>
        <end position="396"/>
    </location>
</feature>
<gene>
    <name evidence="8" type="primary">Cbr-daf-19</name>
    <name evidence="8" type="ORF">CBG_00885</name>
</gene>
<dbReference type="InterPro" id="IPR057321">
    <property type="entry name" value="RFX1-4/6/8-like_BCD"/>
</dbReference>
<protein>
    <submittedName>
        <fullName evidence="8">Protein CBR-DAF-19</fullName>
    </submittedName>
</protein>
<evidence type="ECO:0000313" key="8">
    <source>
        <dbReference type="EMBL" id="CAP22350.4"/>
    </source>
</evidence>
<dbReference type="STRING" id="6238.B0K060"/>